<sequence>MNFLLDNIFVVAIAVISGVALLWPALTPRGKRATPLQVTQMINRGKTTVVDVRSAEEFAAGHLRDAKHIPLADLGNRIGELDKSKNRTVVVVCQSGARGDKAARQLQAAGFEDVHSLEGGLTAWTAAGLPVTK</sequence>
<keyword evidence="1" id="KW-0472">Membrane</keyword>
<name>A0A1S2NAK9_9BURK</name>
<dbReference type="Gene3D" id="3.40.250.10">
    <property type="entry name" value="Rhodanese-like domain"/>
    <property type="match status" value="1"/>
</dbReference>
<dbReference type="RefSeq" id="WP_071360820.1">
    <property type="nucleotide sequence ID" value="NZ_CAUQYF010000032.1"/>
</dbReference>
<dbReference type="EMBL" id="JRYB01000001">
    <property type="protein sequence ID" value="OIJ42127.1"/>
    <property type="molecule type" value="Genomic_DNA"/>
</dbReference>
<feature type="domain" description="Rhodanese" evidence="2">
    <location>
        <begin position="43"/>
        <end position="133"/>
    </location>
</feature>
<proteinExistence type="predicted"/>
<dbReference type="CDD" id="cd00158">
    <property type="entry name" value="RHOD"/>
    <property type="match status" value="1"/>
</dbReference>
<dbReference type="AlphaFoldDB" id="A0A1S2NAK9"/>
<reference evidence="3 4" key="1">
    <citation type="submission" date="2014-10" db="EMBL/GenBank/DDBJ databases">
        <authorList>
            <person name="Seo M.-J."/>
            <person name="Seok Y.J."/>
            <person name="Cha I.-T."/>
        </authorList>
    </citation>
    <scope>NUCLEOTIDE SEQUENCE [LARGE SCALE GENOMIC DNA]</scope>
    <source>
        <strain evidence="3 4">NEU</strain>
    </source>
</reference>
<dbReference type="Proteomes" id="UP000180246">
    <property type="component" value="Unassembled WGS sequence"/>
</dbReference>
<gene>
    <name evidence="3" type="ORF">LO55_1245</name>
</gene>
<organism evidence="3 4">
    <name type="scientific">Massilia timonae</name>
    <dbReference type="NCBI Taxonomy" id="47229"/>
    <lineage>
        <taxon>Bacteria</taxon>
        <taxon>Pseudomonadati</taxon>
        <taxon>Pseudomonadota</taxon>
        <taxon>Betaproteobacteria</taxon>
        <taxon>Burkholderiales</taxon>
        <taxon>Oxalobacteraceae</taxon>
        <taxon>Telluria group</taxon>
        <taxon>Massilia</taxon>
    </lineage>
</organism>
<dbReference type="InterPro" id="IPR001763">
    <property type="entry name" value="Rhodanese-like_dom"/>
</dbReference>
<keyword evidence="1" id="KW-0812">Transmembrane</keyword>
<evidence type="ECO:0000259" key="2">
    <source>
        <dbReference type="PROSITE" id="PS50206"/>
    </source>
</evidence>
<dbReference type="PANTHER" id="PTHR43031">
    <property type="entry name" value="FAD-DEPENDENT OXIDOREDUCTASE"/>
    <property type="match status" value="1"/>
</dbReference>
<dbReference type="SUPFAM" id="SSF52821">
    <property type="entry name" value="Rhodanese/Cell cycle control phosphatase"/>
    <property type="match status" value="1"/>
</dbReference>
<evidence type="ECO:0000313" key="4">
    <source>
        <dbReference type="Proteomes" id="UP000180246"/>
    </source>
</evidence>
<dbReference type="InterPro" id="IPR050229">
    <property type="entry name" value="GlpE_sulfurtransferase"/>
</dbReference>
<dbReference type="Pfam" id="PF00581">
    <property type="entry name" value="Rhodanese"/>
    <property type="match status" value="1"/>
</dbReference>
<keyword evidence="1" id="KW-1133">Transmembrane helix</keyword>
<feature type="transmembrane region" description="Helical" evidence="1">
    <location>
        <begin position="6"/>
        <end position="26"/>
    </location>
</feature>
<dbReference type="PROSITE" id="PS50206">
    <property type="entry name" value="RHODANESE_3"/>
    <property type="match status" value="1"/>
</dbReference>
<evidence type="ECO:0000256" key="1">
    <source>
        <dbReference type="SAM" id="Phobius"/>
    </source>
</evidence>
<accession>A0A1S2NAK9</accession>
<dbReference type="SMART" id="SM00450">
    <property type="entry name" value="RHOD"/>
    <property type="match status" value="1"/>
</dbReference>
<dbReference type="InterPro" id="IPR036873">
    <property type="entry name" value="Rhodanese-like_dom_sf"/>
</dbReference>
<dbReference type="PANTHER" id="PTHR43031:SF18">
    <property type="entry name" value="RHODANESE-RELATED SULFURTRANSFERASES"/>
    <property type="match status" value="1"/>
</dbReference>
<evidence type="ECO:0000313" key="3">
    <source>
        <dbReference type="EMBL" id="OIJ42127.1"/>
    </source>
</evidence>
<comment type="caution">
    <text evidence="3">The sequence shown here is derived from an EMBL/GenBank/DDBJ whole genome shotgun (WGS) entry which is preliminary data.</text>
</comment>
<protein>
    <submittedName>
        <fullName evidence="3">Rhodanese-like domain protein</fullName>
    </submittedName>
</protein>